<evidence type="ECO:0000256" key="2">
    <source>
        <dbReference type="ARBA" id="ARBA00022723"/>
    </source>
</evidence>
<evidence type="ECO:0000256" key="1">
    <source>
        <dbReference type="ARBA" id="ARBA00004123"/>
    </source>
</evidence>
<comment type="caution">
    <text evidence="10">The sequence shown here is derived from an EMBL/GenBank/DDBJ whole genome shotgun (WGS) entry which is preliminary data.</text>
</comment>
<protein>
    <submittedName>
        <fullName evidence="10">11900_t:CDS:1</fullName>
    </submittedName>
</protein>
<organism evidence="10 11">
    <name type="scientific">Ambispora leptoticha</name>
    <dbReference type="NCBI Taxonomy" id="144679"/>
    <lineage>
        <taxon>Eukaryota</taxon>
        <taxon>Fungi</taxon>
        <taxon>Fungi incertae sedis</taxon>
        <taxon>Mucoromycota</taxon>
        <taxon>Glomeromycotina</taxon>
        <taxon>Glomeromycetes</taxon>
        <taxon>Archaeosporales</taxon>
        <taxon>Ambisporaceae</taxon>
        <taxon>Ambispora</taxon>
    </lineage>
</organism>
<evidence type="ECO:0000256" key="6">
    <source>
        <dbReference type="PROSITE-ProRule" id="PRU00175"/>
    </source>
</evidence>
<dbReference type="Proteomes" id="UP000789508">
    <property type="component" value="Unassembled WGS sequence"/>
</dbReference>
<keyword evidence="4" id="KW-0862">Zinc</keyword>
<keyword evidence="2" id="KW-0479">Metal-binding</keyword>
<feature type="region of interest" description="Disordered" evidence="7">
    <location>
        <begin position="321"/>
        <end position="394"/>
    </location>
</feature>
<dbReference type="GO" id="GO:0006397">
    <property type="term" value="P:mRNA processing"/>
    <property type="evidence" value="ECO:0007669"/>
    <property type="project" value="InterPro"/>
</dbReference>
<feature type="region of interest" description="Disordered" evidence="7">
    <location>
        <begin position="81"/>
        <end position="114"/>
    </location>
</feature>
<feature type="compositionally biased region" description="Polar residues" evidence="7">
    <location>
        <begin position="330"/>
        <end position="344"/>
    </location>
</feature>
<dbReference type="GO" id="GO:0061630">
    <property type="term" value="F:ubiquitin protein ligase activity"/>
    <property type="evidence" value="ECO:0007669"/>
    <property type="project" value="InterPro"/>
</dbReference>
<dbReference type="OrthoDB" id="106784at2759"/>
<keyword evidence="11" id="KW-1185">Reference proteome</keyword>
<keyword evidence="3 6" id="KW-0863">Zinc-finger</keyword>
<feature type="compositionally biased region" description="Polar residues" evidence="7">
    <location>
        <begin position="369"/>
        <end position="385"/>
    </location>
</feature>
<feature type="domain" description="DWNN" evidence="9">
    <location>
        <begin position="4"/>
        <end position="74"/>
    </location>
</feature>
<feature type="region of interest" description="Disordered" evidence="7">
    <location>
        <begin position="151"/>
        <end position="185"/>
    </location>
</feature>
<dbReference type="SMART" id="SM01180">
    <property type="entry name" value="DWNN"/>
    <property type="match status" value="1"/>
</dbReference>
<name>A0A9N9DF98_9GLOM</name>
<reference evidence="10" key="1">
    <citation type="submission" date="2021-06" db="EMBL/GenBank/DDBJ databases">
        <authorList>
            <person name="Kallberg Y."/>
            <person name="Tangrot J."/>
            <person name="Rosling A."/>
        </authorList>
    </citation>
    <scope>NUCLEOTIDE SEQUENCE</scope>
    <source>
        <strain evidence="10">FL130A</strain>
    </source>
</reference>
<dbReference type="Gene3D" id="3.30.40.10">
    <property type="entry name" value="Zinc/RING finger domain, C3HC4 (zinc finger)"/>
    <property type="match status" value="1"/>
</dbReference>
<dbReference type="PROSITE" id="PS50089">
    <property type="entry name" value="ZF_RING_2"/>
    <property type="match status" value="1"/>
</dbReference>
<sequence length="394" mass="43875">MSQLHYKFADKSEFEVLPFEGSKISIIAAKENIIKALDLKEADIVLTQADTDEEYTDDNKLIPSDTRIIVKYATTKPVNGLDPHSAPVSSLPLKPSGGPNTNTTKGYPKQQQQTEQITGVDIITSNPNIQSEDDAIKTMFQQQAIFWDAAQNRSTKTSSSEVLPERTNGNQSILSLSASPKQYPRPSEVILKKKSIGQPSWNEQNGQANGFPTQEISSFSSTTSDRPIIAQSQVFREHPSSSVPTSNESHQISQQIPEELQCGLCKRLVKEAESTPCCRAIYCRQCIQDTLMRNGFKCPDCRKQLMTDDLEEDTRTREAVRKYKEDGGEQPQTQNQSLQAQNARDQIDRGGVNVSSDNPKQKADKADIQNVQISRVDNINTSVNPRTPKDNQTE</sequence>
<evidence type="ECO:0000313" key="10">
    <source>
        <dbReference type="EMBL" id="CAG8633567.1"/>
    </source>
</evidence>
<evidence type="ECO:0000256" key="4">
    <source>
        <dbReference type="ARBA" id="ARBA00022833"/>
    </source>
</evidence>
<evidence type="ECO:0000259" key="9">
    <source>
        <dbReference type="PROSITE" id="PS51282"/>
    </source>
</evidence>
<evidence type="ECO:0000256" key="7">
    <source>
        <dbReference type="SAM" id="MobiDB-lite"/>
    </source>
</evidence>
<dbReference type="Gene3D" id="3.10.20.90">
    <property type="entry name" value="Phosphatidylinositol 3-kinase Catalytic Subunit, Chain A, domain 1"/>
    <property type="match status" value="1"/>
</dbReference>
<dbReference type="AlphaFoldDB" id="A0A9N9DF98"/>
<feature type="compositionally biased region" description="Polar residues" evidence="7">
    <location>
        <begin position="151"/>
        <end position="180"/>
    </location>
</feature>
<dbReference type="InterPro" id="IPR001841">
    <property type="entry name" value="Znf_RING"/>
</dbReference>
<evidence type="ECO:0000313" key="11">
    <source>
        <dbReference type="Proteomes" id="UP000789508"/>
    </source>
</evidence>
<dbReference type="PANTHER" id="PTHR15439">
    <property type="entry name" value="RETINOBLASTOMA-BINDING PROTEIN 6"/>
    <property type="match status" value="1"/>
</dbReference>
<dbReference type="EMBL" id="CAJVPS010007319">
    <property type="protein sequence ID" value="CAG8633567.1"/>
    <property type="molecule type" value="Genomic_DNA"/>
</dbReference>
<dbReference type="InterPro" id="IPR013083">
    <property type="entry name" value="Znf_RING/FYVE/PHD"/>
</dbReference>
<dbReference type="PROSITE" id="PS51282">
    <property type="entry name" value="DWNN"/>
    <property type="match status" value="1"/>
</dbReference>
<feature type="region of interest" description="Disordered" evidence="7">
    <location>
        <begin position="199"/>
        <end position="221"/>
    </location>
</feature>
<dbReference type="InterPro" id="IPR014891">
    <property type="entry name" value="DWNN_domain"/>
</dbReference>
<evidence type="ECO:0000256" key="3">
    <source>
        <dbReference type="ARBA" id="ARBA00022771"/>
    </source>
</evidence>
<dbReference type="GO" id="GO:0005634">
    <property type="term" value="C:nucleus"/>
    <property type="evidence" value="ECO:0007669"/>
    <property type="project" value="UniProtKB-SubCell"/>
</dbReference>
<feature type="compositionally biased region" description="Polar residues" evidence="7">
    <location>
        <begin position="98"/>
        <end position="114"/>
    </location>
</feature>
<feature type="domain" description="RING-type" evidence="8">
    <location>
        <begin position="262"/>
        <end position="302"/>
    </location>
</feature>
<comment type="subcellular location">
    <subcellularLocation>
        <location evidence="1">Nucleus</location>
    </subcellularLocation>
</comment>
<dbReference type="GO" id="GO:0006511">
    <property type="term" value="P:ubiquitin-dependent protein catabolic process"/>
    <property type="evidence" value="ECO:0007669"/>
    <property type="project" value="TreeGrafter"/>
</dbReference>
<gene>
    <name evidence="10" type="ORF">ALEPTO_LOCUS9449</name>
</gene>
<evidence type="ECO:0000256" key="5">
    <source>
        <dbReference type="ARBA" id="ARBA00023242"/>
    </source>
</evidence>
<dbReference type="Pfam" id="PF08783">
    <property type="entry name" value="DWNN"/>
    <property type="match status" value="1"/>
</dbReference>
<proteinExistence type="predicted"/>
<feature type="non-terminal residue" evidence="10">
    <location>
        <position position="394"/>
    </location>
</feature>
<dbReference type="PANTHER" id="PTHR15439:SF0">
    <property type="entry name" value="CELL DIVISION CYCLE AND APOPTOSIS REGULATOR PROTEIN 1-RELATED"/>
    <property type="match status" value="1"/>
</dbReference>
<dbReference type="GO" id="GO:0016567">
    <property type="term" value="P:protein ubiquitination"/>
    <property type="evidence" value="ECO:0007669"/>
    <property type="project" value="InterPro"/>
</dbReference>
<dbReference type="SUPFAM" id="SSF57850">
    <property type="entry name" value="RING/U-box"/>
    <property type="match status" value="1"/>
</dbReference>
<keyword evidence="5" id="KW-0539">Nucleus</keyword>
<dbReference type="GO" id="GO:0008270">
    <property type="term" value="F:zinc ion binding"/>
    <property type="evidence" value="ECO:0007669"/>
    <property type="project" value="UniProtKB-KW"/>
</dbReference>
<dbReference type="InterPro" id="IPR033489">
    <property type="entry name" value="RBBP6"/>
</dbReference>
<evidence type="ECO:0000259" key="8">
    <source>
        <dbReference type="PROSITE" id="PS50089"/>
    </source>
</evidence>
<dbReference type="CDD" id="cd16620">
    <property type="entry name" value="vRING-HC-C4C4_RBBP6"/>
    <property type="match status" value="1"/>
</dbReference>
<accession>A0A9N9DF98</accession>